<reference evidence="4 5" key="1">
    <citation type="submission" date="2013-03" db="EMBL/GenBank/DDBJ databases">
        <title>The Genome Sequence of Phialophora europaea CBS 101466.</title>
        <authorList>
            <consortium name="The Broad Institute Genomics Platform"/>
            <person name="Cuomo C."/>
            <person name="de Hoog S."/>
            <person name="Gorbushina A."/>
            <person name="Walker B."/>
            <person name="Young S.K."/>
            <person name="Zeng Q."/>
            <person name="Gargeya S."/>
            <person name="Fitzgerald M."/>
            <person name="Haas B."/>
            <person name="Abouelleil A."/>
            <person name="Allen A.W."/>
            <person name="Alvarado L."/>
            <person name="Arachchi H.M."/>
            <person name="Berlin A.M."/>
            <person name="Chapman S.B."/>
            <person name="Gainer-Dewar J."/>
            <person name="Goldberg J."/>
            <person name="Griggs A."/>
            <person name="Gujja S."/>
            <person name="Hansen M."/>
            <person name="Howarth C."/>
            <person name="Imamovic A."/>
            <person name="Ireland A."/>
            <person name="Larimer J."/>
            <person name="McCowan C."/>
            <person name="Murphy C."/>
            <person name="Pearson M."/>
            <person name="Poon T.W."/>
            <person name="Priest M."/>
            <person name="Roberts A."/>
            <person name="Saif S."/>
            <person name="Shea T."/>
            <person name="Sisk P."/>
            <person name="Sykes S."/>
            <person name="Wortman J."/>
            <person name="Nusbaum C."/>
            <person name="Birren B."/>
        </authorList>
    </citation>
    <scope>NUCLEOTIDE SEQUENCE [LARGE SCALE GENOMIC DNA]</scope>
    <source>
        <strain evidence="4 5">CBS 101466</strain>
    </source>
</reference>
<gene>
    <name evidence="4" type="ORF">HMPREF1541_10297</name>
</gene>
<dbReference type="PROSITE" id="PS51767">
    <property type="entry name" value="PEPTIDASE_A1"/>
    <property type="match status" value="1"/>
</dbReference>
<dbReference type="Gene3D" id="2.40.70.10">
    <property type="entry name" value="Acid Proteases"/>
    <property type="match status" value="1"/>
</dbReference>
<dbReference type="InParanoid" id="W2S7G5"/>
<feature type="region of interest" description="Disordered" evidence="1">
    <location>
        <begin position="526"/>
        <end position="587"/>
    </location>
</feature>
<feature type="region of interest" description="Disordered" evidence="1">
    <location>
        <begin position="654"/>
        <end position="678"/>
    </location>
</feature>
<dbReference type="InterPro" id="IPR033121">
    <property type="entry name" value="PEPTIDASE_A1"/>
</dbReference>
<accession>W2S7G5</accession>
<feature type="compositionally biased region" description="Polar residues" evidence="1">
    <location>
        <begin position="543"/>
        <end position="563"/>
    </location>
</feature>
<dbReference type="AlphaFoldDB" id="W2S7G5"/>
<name>W2S7G5_CYPE1</name>
<evidence type="ECO:0000313" key="4">
    <source>
        <dbReference type="EMBL" id="ETN44627.1"/>
    </source>
</evidence>
<dbReference type="STRING" id="1220924.W2S7G5"/>
<dbReference type="HOGENOM" id="CLU_405447_0_0_1"/>
<feature type="region of interest" description="Disordered" evidence="1">
    <location>
        <begin position="488"/>
        <end position="512"/>
    </location>
</feature>
<feature type="compositionally biased region" description="Basic and acidic residues" evidence="1">
    <location>
        <begin position="665"/>
        <end position="678"/>
    </location>
</feature>
<feature type="domain" description="Peptidase A1" evidence="3">
    <location>
        <begin position="78"/>
        <end position="483"/>
    </location>
</feature>
<dbReference type="OrthoDB" id="10676092at2759"/>
<dbReference type="RefSeq" id="XP_008713190.1">
    <property type="nucleotide sequence ID" value="XM_008714968.1"/>
</dbReference>
<protein>
    <recommendedName>
        <fullName evidence="3">Peptidase A1 domain-containing protein</fullName>
    </recommendedName>
</protein>
<evidence type="ECO:0000256" key="2">
    <source>
        <dbReference type="SAM" id="SignalP"/>
    </source>
</evidence>
<dbReference type="Proteomes" id="UP000030752">
    <property type="component" value="Unassembled WGS sequence"/>
</dbReference>
<feature type="signal peptide" evidence="2">
    <location>
        <begin position="1"/>
        <end position="23"/>
    </location>
</feature>
<evidence type="ECO:0000259" key="3">
    <source>
        <dbReference type="PROSITE" id="PS51767"/>
    </source>
</evidence>
<keyword evidence="2" id="KW-0732">Signal</keyword>
<dbReference type="VEuPathDB" id="FungiDB:HMPREF1541_10297"/>
<evidence type="ECO:0000256" key="1">
    <source>
        <dbReference type="SAM" id="MobiDB-lite"/>
    </source>
</evidence>
<dbReference type="GeneID" id="19977636"/>
<organism evidence="4 5">
    <name type="scientific">Cyphellophora europaea (strain CBS 101466)</name>
    <name type="common">Phialophora europaea</name>
    <dbReference type="NCBI Taxonomy" id="1220924"/>
    <lineage>
        <taxon>Eukaryota</taxon>
        <taxon>Fungi</taxon>
        <taxon>Dikarya</taxon>
        <taxon>Ascomycota</taxon>
        <taxon>Pezizomycotina</taxon>
        <taxon>Eurotiomycetes</taxon>
        <taxon>Chaetothyriomycetidae</taxon>
        <taxon>Chaetothyriales</taxon>
        <taxon>Cyphellophoraceae</taxon>
        <taxon>Cyphellophora</taxon>
    </lineage>
</organism>
<dbReference type="EMBL" id="KB822714">
    <property type="protein sequence ID" value="ETN44627.1"/>
    <property type="molecule type" value="Genomic_DNA"/>
</dbReference>
<keyword evidence="5" id="KW-1185">Reference proteome</keyword>
<dbReference type="InterPro" id="IPR021109">
    <property type="entry name" value="Peptidase_aspartic_dom_sf"/>
</dbReference>
<feature type="compositionally biased region" description="Low complexity" evidence="1">
    <location>
        <begin position="494"/>
        <end position="512"/>
    </location>
</feature>
<evidence type="ECO:0000313" key="5">
    <source>
        <dbReference type="Proteomes" id="UP000030752"/>
    </source>
</evidence>
<sequence>MLTLSPLLALCALVFAVVQIREASPFLPPTPTDPNLQETFPLSARFYPYPYPPLNTSTAPAPAQTYILSSSMTVDLTSLLPDSLSHGVSMPLVLDTMQACTWVPTRGMSCHTYDGNGGTGTGAEGDGDANSVARGGGGVNCSQISAVDPPLRALFGQVNNGLGAETYMERKIALLAPRTACTHWLGGYVVGDVVPTALRFAGKEIGGSEVLFADEFYAAEGRSFLDFQRYYGGGSGVLGLGMYEDLYAVQKEGKGLEVGGRMVSGLLRTLWMQDDASERGLVARMFSISLPRRNESGKFVVGGAVDDERGLESVDAQRVSVSLPRGEERELVGLLHKMLYAVPGVGLSVGGTSADRSKYGDEYFLESALPVVYTTRELAEGVAAVFEPPGSLNVSSRVYEVSCGAVAPGNISFKISTGQGDGSVSFPIYPDDLIVPIRLDDTGACMSAFQVDWLNPDMRRLGWPFFRNVIASIDVGKWTIDIRGKAWPNSRQQSSSTFASPNISSSPSGPGAAMSFEVSKSLISSITSSPASQPPASDPLGISFTSTAHGTGSSPTGSKSITGGDNIANAPESLPLVSSPPPGSMHGALTLATSTAQVATPSPVPETSPSTKRARALDVVDEQSGATKWADGEGRGHRWPRRFRLGEKWTLWDSAAKQRTAQQRVRRDTGEHSKGQEL</sequence>
<feature type="chain" id="PRO_5004825610" description="Peptidase A1 domain-containing protein" evidence="2">
    <location>
        <begin position="24"/>
        <end position="678"/>
    </location>
</feature>
<dbReference type="SUPFAM" id="SSF50630">
    <property type="entry name" value="Acid proteases"/>
    <property type="match status" value="1"/>
</dbReference>
<proteinExistence type="predicted"/>